<comment type="caution">
    <text evidence="2">The sequence shown here is derived from an EMBL/GenBank/DDBJ whole genome shotgun (WGS) entry which is preliminary data.</text>
</comment>
<keyword evidence="1" id="KW-0472">Membrane</keyword>
<name>A0ABR6VET7_9FIRM</name>
<feature type="transmembrane region" description="Helical" evidence="1">
    <location>
        <begin position="35"/>
        <end position="55"/>
    </location>
</feature>
<feature type="transmembrane region" description="Helical" evidence="1">
    <location>
        <begin position="105"/>
        <end position="132"/>
    </location>
</feature>
<dbReference type="Proteomes" id="UP000606870">
    <property type="component" value="Unassembled WGS sequence"/>
</dbReference>
<keyword evidence="1" id="KW-1133">Transmembrane helix</keyword>
<feature type="transmembrane region" description="Helical" evidence="1">
    <location>
        <begin position="139"/>
        <end position="162"/>
    </location>
</feature>
<accession>A0ABR6VET7</accession>
<dbReference type="EMBL" id="JACOGK010000001">
    <property type="protein sequence ID" value="MBC3535670.1"/>
    <property type="molecule type" value="Genomic_DNA"/>
</dbReference>
<feature type="transmembrane region" description="Helical" evidence="1">
    <location>
        <begin position="76"/>
        <end position="99"/>
    </location>
</feature>
<evidence type="ECO:0000313" key="3">
    <source>
        <dbReference type="Proteomes" id="UP000606870"/>
    </source>
</evidence>
<keyword evidence="3" id="KW-1185">Reference proteome</keyword>
<organism evidence="2 3">
    <name type="scientific">Megasphaera hominis</name>
    <dbReference type="NCBI Taxonomy" id="159836"/>
    <lineage>
        <taxon>Bacteria</taxon>
        <taxon>Bacillati</taxon>
        <taxon>Bacillota</taxon>
        <taxon>Negativicutes</taxon>
        <taxon>Veillonellales</taxon>
        <taxon>Veillonellaceae</taxon>
        <taxon>Megasphaera</taxon>
    </lineage>
</organism>
<proteinExistence type="predicted"/>
<evidence type="ECO:0008006" key="4">
    <source>
        <dbReference type="Google" id="ProtNLM"/>
    </source>
</evidence>
<sequence>MEGANLRILTRTGIIVALTLILQSLRLWIPMPPQFSFAFIGVLVNACLITAVLAVDLRAGIVTACVTPFFAYIEGMLPFLPFVVPVALGNCVYVLLAWLGRKHCLLGFSVAALGKAATLFLGFYILFAAVAFPPAMRHTLLFIMSWPQVVTGLGGAAVGFFVCRSLARSHII</sequence>
<dbReference type="RefSeq" id="WP_186501732.1">
    <property type="nucleotide sequence ID" value="NZ_JACOGK010000001.1"/>
</dbReference>
<keyword evidence="1" id="KW-0812">Transmembrane</keyword>
<protein>
    <recommendedName>
        <fullName evidence="4">ECF transporter S component</fullName>
    </recommendedName>
</protein>
<evidence type="ECO:0000256" key="1">
    <source>
        <dbReference type="SAM" id="Phobius"/>
    </source>
</evidence>
<gene>
    <name evidence="2" type="ORF">H8J70_00110</name>
</gene>
<reference evidence="2 3" key="1">
    <citation type="submission" date="2020-08" db="EMBL/GenBank/DDBJ databases">
        <authorList>
            <person name="Liu C."/>
            <person name="Sun Q."/>
        </authorList>
    </citation>
    <scope>NUCLEOTIDE SEQUENCE [LARGE SCALE GENOMIC DNA]</scope>
    <source>
        <strain evidence="2 3">NSJ-59</strain>
    </source>
</reference>
<feature type="transmembrane region" description="Helical" evidence="1">
    <location>
        <begin position="12"/>
        <end position="29"/>
    </location>
</feature>
<evidence type="ECO:0000313" key="2">
    <source>
        <dbReference type="EMBL" id="MBC3535670.1"/>
    </source>
</evidence>